<accession>A0A8H7NWJ8</accession>
<name>A0A8H7NWJ8_9APHY</name>
<dbReference type="Proteomes" id="UP000639403">
    <property type="component" value="Unassembled WGS sequence"/>
</dbReference>
<reference evidence="1" key="2">
    <citation type="journal article" name="Front. Microbiol.">
        <title>Degradative Capacity of Two Strains of Rhodonia placenta: From Phenotype to Genotype.</title>
        <authorList>
            <person name="Kolle M."/>
            <person name="Horta M.A.C."/>
            <person name="Nowrousian M."/>
            <person name="Ohm R.A."/>
            <person name="Benz J.P."/>
            <person name="Pilgard A."/>
        </authorList>
    </citation>
    <scope>NUCLEOTIDE SEQUENCE</scope>
    <source>
        <strain evidence="1">FPRL280</strain>
    </source>
</reference>
<evidence type="ECO:0000313" key="2">
    <source>
        <dbReference type="Proteomes" id="UP000639403"/>
    </source>
</evidence>
<evidence type="ECO:0000313" key="1">
    <source>
        <dbReference type="EMBL" id="KAF9807158.1"/>
    </source>
</evidence>
<protein>
    <submittedName>
        <fullName evidence="1">Uncharacterized protein</fullName>
    </submittedName>
</protein>
<organism evidence="1 2">
    <name type="scientific">Rhodonia placenta</name>
    <dbReference type="NCBI Taxonomy" id="104341"/>
    <lineage>
        <taxon>Eukaryota</taxon>
        <taxon>Fungi</taxon>
        <taxon>Dikarya</taxon>
        <taxon>Basidiomycota</taxon>
        <taxon>Agaricomycotina</taxon>
        <taxon>Agaricomycetes</taxon>
        <taxon>Polyporales</taxon>
        <taxon>Adustoporiaceae</taxon>
        <taxon>Rhodonia</taxon>
    </lineage>
</organism>
<comment type="caution">
    <text evidence="1">The sequence shown here is derived from an EMBL/GenBank/DDBJ whole genome shotgun (WGS) entry which is preliminary data.</text>
</comment>
<reference evidence="1" key="1">
    <citation type="submission" date="2020-11" db="EMBL/GenBank/DDBJ databases">
        <authorList>
            <person name="Koelle M."/>
            <person name="Horta M.A.C."/>
            <person name="Nowrousian M."/>
            <person name="Ohm R.A."/>
            <person name="Benz P."/>
            <person name="Pilgard A."/>
        </authorList>
    </citation>
    <scope>NUCLEOTIDE SEQUENCE</scope>
    <source>
        <strain evidence="1">FPRL280</strain>
    </source>
</reference>
<gene>
    <name evidence="1" type="ORF">IEO21_08358</name>
</gene>
<sequence length="8" mass="1076">MSRRRLEE</sequence>
<proteinExistence type="predicted"/>
<dbReference type="EMBL" id="JADOXO010000291">
    <property type="protein sequence ID" value="KAF9807158.1"/>
    <property type="molecule type" value="Genomic_DNA"/>
</dbReference>